<dbReference type="Proteomes" id="UP000485569">
    <property type="component" value="Unassembled WGS sequence"/>
</dbReference>
<dbReference type="EC" id="2.7.7.9" evidence="2 7"/>
<dbReference type="EMBL" id="MWBQ01000105">
    <property type="protein sequence ID" value="OQA56874.1"/>
    <property type="molecule type" value="Genomic_DNA"/>
</dbReference>
<evidence type="ECO:0000256" key="5">
    <source>
        <dbReference type="ARBA" id="ARBA00022695"/>
    </source>
</evidence>
<keyword evidence="5 7" id="KW-0548">Nucleotidyltransferase</keyword>
<proteinExistence type="inferred from homology"/>
<dbReference type="AlphaFoldDB" id="A0A1V5SRB8"/>
<dbReference type="SUPFAM" id="SSF53448">
    <property type="entry name" value="Nucleotide-diphospho-sugar transferases"/>
    <property type="match status" value="1"/>
</dbReference>
<dbReference type="CDD" id="cd02541">
    <property type="entry name" value="UGPase_prokaryotic"/>
    <property type="match status" value="1"/>
</dbReference>
<dbReference type="Pfam" id="PF00483">
    <property type="entry name" value="NTP_transferase"/>
    <property type="match status" value="1"/>
</dbReference>
<evidence type="ECO:0000256" key="3">
    <source>
        <dbReference type="ARBA" id="ARBA00019048"/>
    </source>
</evidence>
<organism evidence="9">
    <name type="scientific">Candidatus Atribacter allofermentans</name>
    <dbReference type="NCBI Taxonomy" id="1852833"/>
    <lineage>
        <taxon>Bacteria</taxon>
        <taxon>Pseudomonadati</taxon>
        <taxon>Atribacterota</taxon>
        <taxon>Atribacteria</taxon>
        <taxon>Atribacterales</taxon>
        <taxon>Atribacteraceae</taxon>
        <taxon>Atribacter</taxon>
    </lineage>
</organism>
<dbReference type="PANTHER" id="PTHR43197:SF1">
    <property type="entry name" value="UTP--GLUCOSE-1-PHOSPHATE URIDYLYLTRANSFERASE"/>
    <property type="match status" value="1"/>
</dbReference>
<dbReference type="PANTHER" id="PTHR43197">
    <property type="entry name" value="UTP--GLUCOSE-1-PHOSPHATE URIDYLYLTRANSFERASE"/>
    <property type="match status" value="1"/>
</dbReference>
<evidence type="ECO:0000256" key="7">
    <source>
        <dbReference type="RuleBase" id="RU361259"/>
    </source>
</evidence>
<protein>
    <recommendedName>
        <fullName evidence="3 7">UTP--glucose-1-phosphate uridylyltransferase</fullName>
        <ecNumber evidence="2 7">2.7.7.9</ecNumber>
    </recommendedName>
    <alternativeName>
        <fullName evidence="7">UDP-glucose pyrophosphorylase</fullName>
    </alternativeName>
</protein>
<name>A0A1V5SRB8_9BACT</name>
<dbReference type="InterPro" id="IPR005835">
    <property type="entry name" value="NTP_transferase_dom"/>
</dbReference>
<comment type="caution">
    <text evidence="9">The sequence shown here is derived from an EMBL/GenBank/DDBJ whole genome shotgun (WGS) entry which is preliminary data.</text>
</comment>
<comment type="catalytic activity">
    <reaction evidence="6 7">
        <text>alpha-D-glucose 1-phosphate + UTP + H(+) = UDP-alpha-D-glucose + diphosphate</text>
        <dbReference type="Rhea" id="RHEA:19889"/>
        <dbReference type="ChEBI" id="CHEBI:15378"/>
        <dbReference type="ChEBI" id="CHEBI:33019"/>
        <dbReference type="ChEBI" id="CHEBI:46398"/>
        <dbReference type="ChEBI" id="CHEBI:58601"/>
        <dbReference type="ChEBI" id="CHEBI:58885"/>
        <dbReference type="EC" id="2.7.7.9"/>
    </reaction>
</comment>
<comment type="similarity">
    <text evidence="1 7">Belongs to the UDPGP type 2 family.</text>
</comment>
<feature type="domain" description="Nucleotidyl transferase" evidence="8">
    <location>
        <begin position="8"/>
        <end position="270"/>
    </location>
</feature>
<dbReference type="InterPro" id="IPR005771">
    <property type="entry name" value="GalU_uridylyltTrfase_bac/arc"/>
</dbReference>
<evidence type="ECO:0000256" key="6">
    <source>
        <dbReference type="ARBA" id="ARBA00048128"/>
    </source>
</evidence>
<accession>A0A1V5SRB8</accession>
<evidence type="ECO:0000313" key="9">
    <source>
        <dbReference type="EMBL" id="OQA56874.1"/>
    </source>
</evidence>
<sequence>MKEKPISKAVIPVAGYGTRLLPVTKSQPKEMLPIVDKPAVQYVVREAIDSGVESILFVTGRGKRAIEDYFDYAVELELELENKGKLDLLQEVRDIGDMIRIFYVRQKLQKGLGDAVYQAKRFINDSPFAVLLADDIIDSTDPVLRQMIDLYRKRPGIILAVTRIPQEEISQWGVIKGKEIGKGTFKVEDMIEKPDPGEAPSDLAIIGRYILTPSIFEVIEKVSPGKGGEIQLTDSIRSLLKKEEIYAYEFQGTYYGVGDKIGFLKANVAYALKRKDIGDELKGFLKQIIEEEK</sequence>
<dbReference type="NCBIfam" id="TIGR01099">
    <property type="entry name" value="galU"/>
    <property type="match status" value="1"/>
</dbReference>
<evidence type="ECO:0000256" key="2">
    <source>
        <dbReference type="ARBA" id="ARBA00012415"/>
    </source>
</evidence>
<dbReference type="InterPro" id="IPR029044">
    <property type="entry name" value="Nucleotide-diphossugar_trans"/>
</dbReference>
<dbReference type="GO" id="GO:0006011">
    <property type="term" value="P:UDP-alpha-D-glucose metabolic process"/>
    <property type="evidence" value="ECO:0007669"/>
    <property type="project" value="InterPro"/>
</dbReference>
<dbReference type="Gene3D" id="3.90.550.10">
    <property type="entry name" value="Spore Coat Polysaccharide Biosynthesis Protein SpsA, Chain A"/>
    <property type="match status" value="1"/>
</dbReference>
<gene>
    <name evidence="9" type="primary">gtaB</name>
    <name evidence="9" type="ORF">BWY41_01423</name>
</gene>
<evidence type="ECO:0000259" key="8">
    <source>
        <dbReference type="Pfam" id="PF00483"/>
    </source>
</evidence>
<dbReference type="GO" id="GO:0003983">
    <property type="term" value="F:UTP:glucose-1-phosphate uridylyltransferase activity"/>
    <property type="evidence" value="ECO:0007669"/>
    <property type="project" value="UniProtKB-EC"/>
</dbReference>
<reference evidence="9" key="1">
    <citation type="submission" date="2017-02" db="EMBL/GenBank/DDBJ databases">
        <title>Delving into the versatile metabolic prowess of the omnipresent phylum Bacteroidetes.</title>
        <authorList>
            <person name="Nobu M.K."/>
            <person name="Mei R."/>
            <person name="Narihiro T."/>
            <person name="Kuroda K."/>
            <person name="Liu W.-T."/>
        </authorList>
    </citation>
    <scope>NUCLEOTIDE SEQUENCE</scope>
    <source>
        <strain evidence="9">ADurb.Bin276</strain>
    </source>
</reference>
<evidence type="ECO:0000256" key="4">
    <source>
        <dbReference type="ARBA" id="ARBA00022679"/>
    </source>
</evidence>
<evidence type="ECO:0000256" key="1">
    <source>
        <dbReference type="ARBA" id="ARBA00006890"/>
    </source>
</evidence>
<keyword evidence="4 7" id="KW-0808">Transferase</keyword>